<dbReference type="SUPFAM" id="SSF63380">
    <property type="entry name" value="Riboflavin synthase domain-like"/>
    <property type="match status" value="1"/>
</dbReference>
<reference evidence="3 4" key="1">
    <citation type="submission" date="2024-03" db="EMBL/GenBank/DDBJ databases">
        <title>Complete genome sequence of the green alga Chloropicon roscoffensis RCC1871.</title>
        <authorList>
            <person name="Lemieux C."/>
            <person name="Pombert J.-F."/>
            <person name="Otis C."/>
            <person name="Turmel M."/>
        </authorList>
    </citation>
    <scope>NUCLEOTIDE SEQUENCE [LARGE SCALE GENOMIC DNA]</scope>
    <source>
        <strain evidence="3 4">RCC1871</strain>
    </source>
</reference>
<protein>
    <submittedName>
        <fullName evidence="3">FAD/NAD(P)-binding oxidoreductase</fullName>
    </submittedName>
</protein>
<keyword evidence="4" id="KW-1185">Reference proteome</keyword>
<dbReference type="Proteomes" id="UP001472866">
    <property type="component" value="Chromosome 06"/>
</dbReference>
<evidence type="ECO:0000259" key="2">
    <source>
        <dbReference type="Pfam" id="PF00175"/>
    </source>
</evidence>
<dbReference type="InterPro" id="IPR001433">
    <property type="entry name" value="OxRdtase_FAD/NAD-bd"/>
</dbReference>
<dbReference type="CDD" id="cd00322">
    <property type="entry name" value="FNR_like"/>
    <property type="match status" value="1"/>
</dbReference>
<evidence type="ECO:0000256" key="1">
    <source>
        <dbReference type="SAM" id="MobiDB-lite"/>
    </source>
</evidence>
<accession>A0AAX4P951</accession>
<name>A0AAX4P951_9CHLO</name>
<organism evidence="3 4">
    <name type="scientific">Chloropicon roscoffensis</name>
    <dbReference type="NCBI Taxonomy" id="1461544"/>
    <lineage>
        <taxon>Eukaryota</taxon>
        <taxon>Viridiplantae</taxon>
        <taxon>Chlorophyta</taxon>
        <taxon>Chloropicophyceae</taxon>
        <taxon>Chloropicales</taxon>
        <taxon>Chloropicaceae</taxon>
        <taxon>Chloropicon</taxon>
    </lineage>
</organism>
<dbReference type="InterPro" id="IPR017938">
    <property type="entry name" value="Riboflavin_synthase-like_b-brl"/>
</dbReference>
<dbReference type="Pfam" id="PF00175">
    <property type="entry name" value="NAD_binding_1"/>
    <property type="match status" value="1"/>
</dbReference>
<dbReference type="AlphaFoldDB" id="A0AAX4P951"/>
<dbReference type="Gene3D" id="3.40.50.80">
    <property type="entry name" value="Nucleotide-binding domain of ferredoxin-NADP reductase (FNR) module"/>
    <property type="match status" value="1"/>
</dbReference>
<dbReference type="InterPro" id="IPR039261">
    <property type="entry name" value="FNR_nucleotide-bd"/>
</dbReference>
<dbReference type="GO" id="GO:0016491">
    <property type="term" value="F:oxidoreductase activity"/>
    <property type="evidence" value="ECO:0007669"/>
    <property type="project" value="InterPro"/>
</dbReference>
<dbReference type="PANTHER" id="PTHR47215:SF1">
    <property type="entry name" value="F9L1.8 PROTEIN"/>
    <property type="match status" value="1"/>
</dbReference>
<gene>
    <name evidence="3" type="ORF">HKI87_06g42860</name>
</gene>
<dbReference type="EMBL" id="CP151506">
    <property type="protein sequence ID" value="WZN62744.1"/>
    <property type="molecule type" value="Genomic_DNA"/>
</dbReference>
<feature type="domain" description="Oxidoreductase FAD/NAD(P)-binding" evidence="2">
    <location>
        <begin position="185"/>
        <end position="279"/>
    </location>
</feature>
<evidence type="ECO:0000313" key="4">
    <source>
        <dbReference type="Proteomes" id="UP001472866"/>
    </source>
</evidence>
<feature type="region of interest" description="Disordered" evidence="1">
    <location>
        <begin position="17"/>
        <end position="54"/>
    </location>
</feature>
<proteinExistence type="predicted"/>
<sequence>MANLAARVGVLGMRQCPPRTPSAAWRANRSGSGPHRPGTSLGFRNRGTSVPTASRLRQGRSRLLTQLAADISWSSASVEKKEQVGKDRFKFILDVGSDLAQGYTIPGQYVQVRSDEEQKPAFIALANAPAHQSSLVEMVIKTNDGTAGALCALGEGAEVDVSPVMGKGFPVEERAPLDTCKDVYLIATGTGIAPIRALINSGALNIKNRDSVALLYGYKDKDHCAYSEEFGAWEEMGIKLSSAESEGPDGIYVTDILTKEKLENPESVVAIIAGQWELAGTIEEYFKEQGVPEGRVLTNF</sequence>
<dbReference type="SUPFAM" id="SSF52343">
    <property type="entry name" value="Ferredoxin reductase-like, C-terminal NADP-linked domain"/>
    <property type="match status" value="1"/>
</dbReference>
<evidence type="ECO:0000313" key="3">
    <source>
        <dbReference type="EMBL" id="WZN62744.1"/>
    </source>
</evidence>
<dbReference type="PANTHER" id="PTHR47215">
    <property type="match status" value="1"/>
</dbReference>